<keyword evidence="2" id="KW-0808">Transferase</keyword>
<evidence type="ECO:0000313" key="3">
    <source>
        <dbReference type="Proteomes" id="UP000756530"/>
    </source>
</evidence>
<accession>A0ABS6T4I4</accession>
<dbReference type="Proteomes" id="UP000756530">
    <property type="component" value="Unassembled WGS sequence"/>
</dbReference>
<comment type="caution">
    <text evidence="2">The sequence shown here is derived from an EMBL/GenBank/DDBJ whole genome shotgun (WGS) entry which is preliminary data.</text>
</comment>
<keyword evidence="3" id="KW-1185">Reference proteome</keyword>
<evidence type="ECO:0000313" key="2">
    <source>
        <dbReference type="EMBL" id="MBV7380154.1"/>
    </source>
</evidence>
<feature type="domain" description="N-acyl amino acid synthase FeeM catalytic core" evidence="1">
    <location>
        <begin position="25"/>
        <end position="182"/>
    </location>
</feature>
<name>A0ABS6T4I4_9RHOB</name>
<dbReference type="EMBL" id="JAHUZE010000003">
    <property type="protein sequence ID" value="MBV7380154.1"/>
    <property type="molecule type" value="Genomic_DNA"/>
</dbReference>
<keyword evidence="2" id="KW-0012">Acyltransferase</keyword>
<protein>
    <submittedName>
        <fullName evidence="2">GNAT family N-acetyltransferase</fullName>
        <ecNumber evidence="2">2.3.1.-</ecNumber>
    </submittedName>
</protein>
<proteinExistence type="predicted"/>
<dbReference type="InterPro" id="IPR054597">
    <property type="entry name" value="FeeM_cat"/>
</dbReference>
<reference evidence="2 3" key="1">
    <citation type="submission" date="2021-05" db="EMBL/GenBank/DDBJ databases">
        <title>Culturable bacteria isolated from Daya Bay.</title>
        <authorList>
            <person name="Zheng W."/>
            <person name="Yu S."/>
            <person name="Huang Y."/>
        </authorList>
    </citation>
    <scope>NUCLEOTIDE SEQUENCE [LARGE SCALE GENOMIC DNA]</scope>
    <source>
        <strain evidence="2 3">DP4N28-5</strain>
    </source>
</reference>
<sequence length="229" mass="26477">MYEQVLETLKHCRYTVMTNGDDLDKVFRLRYECYRAENSIPRNEDRVMSDSFDESDNCVHVAVEMDDTVVAAVRLHLVSRLNKEAPTIEVFPEIMETVDAGNTLLDPTRFVVNPEARKARLPLHFLALRIPFLATSFYDVDVALAPVRTEHSAFYLRYLGYEVYAPPRQYPGLKKPVCLLTAKVKEHRDEVLHRYPFFGKIESIPQSEINFPRLRESYVASGRNSFRAA</sequence>
<evidence type="ECO:0000259" key="1">
    <source>
        <dbReference type="Pfam" id="PF21926"/>
    </source>
</evidence>
<dbReference type="Pfam" id="PF21926">
    <property type="entry name" value="FeeM"/>
    <property type="match status" value="1"/>
</dbReference>
<gene>
    <name evidence="2" type="ORF">KJP28_14575</name>
</gene>
<organism evidence="2 3">
    <name type="scientific">Maritimibacter dapengensis</name>
    <dbReference type="NCBI Taxonomy" id="2836868"/>
    <lineage>
        <taxon>Bacteria</taxon>
        <taxon>Pseudomonadati</taxon>
        <taxon>Pseudomonadota</taxon>
        <taxon>Alphaproteobacteria</taxon>
        <taxon>Rhodobacterales</taxon>
        <taxon>Roseobacteraceae</taxon>
        <taxon>Maritimibacter</taxon>
    </lineage>
</organism>
<dbReference type="EC" id="2.3.1.-" evidence="2"/>
<dbReference type="GO" id="GO:0016746">
    <property type="term" value="F:acyltransferase activity"/>
    <property type="evidence" value="ECO:0007669"/>
    <property type="project" value="UniProtKB-KW"/>
</dbReference>